<evidence type="ECO:0000313" key="1">
    <source>
        <dbReference type="EMBL" id="WBO85976.1"/>
    </source>
</evidence>
<dbReference type="EMBL" id="CP115396">
    <property type="protein sequence ID" value="WBO85976.1"/>
    <property type="molecule type" value="Genomic_DNA"/>
</dbReference>
<name>A0ABY7PSW1_9BACT</name>
<dbReference type="RefSeq" id="WP_270128577.1">
    <property type="nucleotide sequence ID" value="NZ_CP115396.1"/>
</dbReference>
<organism evidence="1 2">
    <name type="scientific">Hymenobacter yonginensis</name>
    <dbReference type="NCBI Taxonomy" id="748197"/>
    <lineage>
        <taxon>Bacteria</taxon>
        <taxon>Pseudomonadati</taxon>
        <taxon>Bacteroidota</taxon>
        <taxon>Cytophagia</taxon>
        <taxon>Cytophagales</taxon>
        <taxon>Hymenobacteraceae</taxon>
        <taxon>Hymenobacter</taxon>
    </lineage>
</organism>
<dbReference type="Proteomes" id="UP001211872">
    <property type="component" value="Chromosome"/>
</dbReference>
<accession>A0ABY7PSW1</accession>
<sequence>MPHTIFVDLRRIVVDLAPHATVCYGSAERKALRAALASTIPLLHLLYPSLLSAGQRHQLLQNLSMLEQQLSSLSELRSDEHGCPKWRSINSALRAAIMTTLDDDLASS</sequence>
<keyword evidence="2" id="KW-1185">Reference proteome</keyword>
<proteinExistence type="predicted"/>
<reference evidence="1 2" key="1">
    <citation type="journal article" date="2011" name="Int. J. Syst. Evol. Microbiol.">
        <title>Hymenobacter yonginensis sp. nov., isolated from a mesotrophic artificial lake.</title>
        <authorList>
            <person name="Joung Y."/>
            <person name="Cho S.H."/>
            <person name="Kim H."/>
            <person name="Kim S.B."/>
            <person name="Joh K."/>
        </authorList>
    </citation>
    <scope>NUCLEOTIDE SEQUENCE [LARGE SCALE GENOMIC DNA]</scope>
    <source>
        <strain evidence="1 2">KCTC 22745</strain>
    </source>
</reference>
<gene>
    <name evidence="1" type="ORF">O9Z63_06915</name>
</gene>
<evidence type="ECO:0000313" key="2">
    <source>
        <dbReference type="Proteomes" id="UP001211872"/>
    </source>
</evidence>
<protein>
    <submittedName>
        <fullName evidence="1">Uncharacterized protein</fullName>
    </submittedName>
</protein>